<evidence type="ECO:0000313" key="3">
    <source>
        <dbReference type="Proteomes" id="UP000003947"/>
    </source>
</evidence>
<organism evidence="2 3">
    <name type="scientific">Microvirga lotononidis</name>
    <dbReference type="NCBI Taxonomy" id="864069"/>
    <lineage>
        <taxon>Bacteria</taxon>
        <taxon>Pseudomonadati</taxon>
        <taxon>Pseudomonadota</taxon>
        <taxon>Alphaproteobacteria</taxon>
        <taxon>Hyphomicrobiales</taxon>
        <taxon>Methylobacteriaceae</taxon>
        <taxon>Microvirga</taxon>
    </lineage>
</organism>
<feature type="compositionally biased region" description="Gly residues" evidence="1">
    <location>
        <begin position="150"/>
        <end position="165"/>
    </location>
</feature>
<accession>I4YTE4</accession>
<evidence type="ECO:0000256" key="1">
    <source>
        <dbReference type="SAM" id="MobiDB-lite"/>
    </source>
</evidence>
<evidence type="ECO:0000313" key="2">
    <source>
        <dbReference type="EMBL" id="EIM27236.1"/>
    </source>
</evidence>
<dbReference type="RefSeq" id="WP_009763286.1">
    <property type="nucleotide sequence ID" value="NZ_CP141048.1"/>
</dbReference>
<dbReference type="AlphaFoldDB" id="I4YTE4"/>
<dbReference type="OrthoDB" id="8019375at2"/>
<dbReference type="HOGENOM" id="CLU_747657_0_0_5"/>
<reference evidence="2 3" key="1">
    <citation type="submission" date="2012-02" db="EMBL/GenBank/DDBJ databases">
        <title>Improved High-Quality Draft sequence of Microvirga sp. WSM3557.</title>
        <authorList>
            <consortium name="US DOE Joint Genome Institute"/>
            <person name="Lucas S."/>
            <person name="Han J."/>
            <person name="Lapidus A."/>
            <person name="Cheng J.-F."/>
            <person name="Goodwin L."/>
            <person name="Pitluck S."/>
            <person name="Peters L."/>
            <person name="Zhang X."/>
            <person name="Detter J.C."/>
            <person name="Han C."/>
            <person name="Tapia R."/>
            <person name="Land M."/>
            <person name="Hauser L."/>
            <person name="Kyrpides N."/>
            <person name="Ivanova N."/>
            <person name="Pagani I."/>
            <person name="Brau L."/>
            <person name="Yates R."/>
            <person name="O'Hara G."/>
            <person name="Rui T."/>
            <person name="Howieson J."/>
            <person name="Reeve W."/>
            <person name="Woyke T."/>
        </authorList>
    </citation>
    <scope>NUCLEOTIDE SEQUENCE [LARGE SCALE GENOMIC DNA]</scope>
    <source>
        <strain evidence="2 3">WSM3557</strain>
    </source>
</reference>
<name>I4YTE4_9HYPH</name>
<proteinExistence type="predicted"/>
<gene>
    <name evidence="2" type="ORF">MicloDRAFT_00037940</name>
</gene>
<keyword evidence="3" id="KW-1185">Reference proteome</keyword>
<feature type="compositionally biased region" description="Polar residues" evidence="1">
    <location>
        <begin position="177"/>
        <end position="186"/>
    </location>
</feature>
<feature type="compositionally biased region" description="Basic and acidic residues" evidence="1">
    <location>
        <begin position="47"/>
        <end position="66"/>
    </location>
</feature>
<protein>
    <recommendedName>
        <fullName evidence="4">PE-PGRS family protein</fullName>
    </recommendedName>
</protein>
<dbReference type="EMBL" id="JH660645">
    <property type="protein sequence ID" value="EIM27236.1"/>
    <property type="molecule type" value="Genomic_DNA"/>
</dbReference>
<dbReference type="PATRIC" id="fig|864069.3.peg.4124"/>
<evidence type="ECO:0008006" key="4">
    <source>
        <dbReference type="Google" id="ProtNLM"/>
    </source>
</evidence>
<sequence length="370" mass="36621" precursor="true">MWLWRERGDVGRLRGSDYSLGSANAAHDHDASAGYGYLGSNQADNGAADRDSPSDSRSSETPDHAGGDPLLVNPVQSALSGRMGSLDFLASDGGGAGNGGHGTFIGAMVDKDVAVYTPINIAIGAYGGEATATQSNSVVFHQGAFQTGGLGGHGGSGNTAGGGGAAVVDGSGHGSVTDHSTASNHGSDAAPLSLLHPELASLTQVAGHGGNGGDGTFLGAMLDMDVAIYAPINIAIGFGSTVTATQSNSVVFDQGATQIAGIGGKGGSGNDAGGDSSIWSLLHMDTVSIGGTAGHGGNGTFAGVMNDNDVAVYTPINIAISGGDLSPDKVLADLHHSHELPFHLADGSGHTPLDIGHDLSLLLADLVHLA</sequence>
<feature type="region of interest" description="Disordered" evidence="1">
    <location>
        <begin position="150"/>
        <end position="190"/>
    </location>
</feature>
<dbReference type="STRING" id="864069.MicloDRAFT_00037940"/>
<dbReference type="eggNOG" id="ENOG5032S0V">
    <property type="taxonomic scope" value="Bacteria"/>
</dbReference>
<dbReference type="Proteomes" id="UP000003947">
    <property type="component" value="Unassembled WGS sequence"/>
</dbReference>
<feature type="region of interest" description="Disordered" evidence="1">
    <location>
        <begin position="33"/>
        <end position="74"/>
    </location>
</feature>